<comment type="caution">
    <text evidence="9">The sequence shown here is derived from an EMBL/GenBank/DDBJ whole genome shotgun (WGS) entry which is preliminary data.</text>
</comment>
<evidence type="ECO:0000256" key="4">
    <source>
        <dbReference type="ARBA" id="ARBA00022692"/>
    </source>
</evidence>
<feature type="transmembrane region" description="Helical" evidence="7">
    <location>
        <begin position="20"/>
        <end position="40"/>
    </location>
</feature>
<feature type="transmembrane region" description="Helical" evidence="7">
    <location>
        <begin position="120"/>
        <end position="140"/>
    </location>
</feature>
<evidence type="ECO:0000256" key="5">
    <source>
        <dbReference type="ARBA" id="ARBA00022989"/>
    </source>
</evidence>
<comment type="subcellular location">
    <subcellularLocation>
        <location evidence="1 7">Cell membrane</location>
        <topology evidence="1 7">Multi-pass membrane protein</topology>
    </subcellularLocation>
</comment>
<keyword evidence="10" id="KW-1185">Reference proteome</keyword>
<dbReference type="PANTHER" id="PTHR43744">
    <property type="entry name" value="ABC TRANSPORTER PERMEASE PROTEIN MG189-RELATED-RELATED"/>
    <property type="match status" value="1"/>
</dbReference>
<keyword evidence="6 7" id="KW-0472">Membrane</keyword>
<dbReference type="PANTHER" id="PTHR43744:SF9">
    <property type="entry name" value="POLYGALACTURONAN_RHAMNOGALACTURONAN TRANSPORT SYSTEM PERMEASE PROTEIN YTCP"/>
    <property type="match status" value="1"/>
</dbReference>
<feature type="transmembrane region" description="Helical" evidence="7">
    <location>
        <begin position="152"/>
        <end position="170"/>
    </location>
</feature>
<sequence length="304" mass="34190">MSHSPYRNGFQKPSISDRIIDIAIVIVMVLVVIVTLYPFLNVLAVSFNSSSDTVKGGVTIFPREFTLDNYKTIFSFGTIPHAFFISVARTVLGTILSLFACSMVAYVLSRKDFVFRHFLSRYLAITMYISGGLVPFFILIRDLQLMNTFTVYILPGIVNVFFIFMIRSFIDGLPYELQESAKLDGANDFTIFWRVILPLCKPVLATAALFIAVGQWNSWFDTYLFNGSNPDLSTLQFELMKILQSTQTGQDAVNSNDMARNMQQVSPESIKMAITMVTTLPILLVYPFLQRYFVAGMTLGAVKG</sequence>
<dbReference type="Pfam" id="PF00528">
    <property type="entry name" value="BPD_transp_1"/>
    <property type="match status" value="1"/>
</dbReference>
<dbReference type="SUPFAM" id="SSF161098">
    <property type="entry name" value="MetI-like"/>
    <property type="match status" value="1"/>
</dbReference>
<evidence type="ECO:0000256" key="7">
    <source>
        <dbReference type="RuleBase" id="RU363032"/>
    </source>
</evidence>
<protein>
    <submittedName>
        <fullName evidence="9">Sugar ABC transporter permease</fullName>
    </submittedName>
</protein>
<keyword evidence="4 7" id="KW-0812">Transmembrane</keyword>
<proteinExistence type="inferred from homology"/>
<evidence type="ECO:0000256" key="1">
    <source>
        <dbReference type="ARBA" id="ARBA00004651"/>
    </source>
</evidence>
<feature type="domain" description="ABC transmembrane type-1" evidence="8">
    <location>
        <begin position="83"/>
        <end position="289"/>
    </location>
</feature>
<dbReference type="InterPro" id="IPR000515">
    <property type="entry name" value="MetI-like"/>
</dbReference>
<dbReference type="GO" id="GO:0055085">
    <property type="term" value="P:transmembrane transport"/>
    <property type="evidence" value="ECO:0007669"/>
    <property type="project" value="InterPro"/>
</dbReference>
<dbReference type="InterPro" id="IPR035906">
    <property type="entry name" value="MetI-like_sf"/>
</dbReference>
<dbReference type="Gene3D" id="1.10.3720.10">
    <property type="entry name" value="MetI-like"/>
    <property type="match status" value="1"/>
</dbReference>
<dbReference type="OrthoDB" id="9810086at2"/>
<dbReference type="EMBL" id="BJXB01000012">
    <property type="protein sequence ID" value="GEM47273.1"/>
    <property type="molecule type" value="Genomic_DNA"/>
</dbReference>
<feature type="transmembrane region" description="Helical" evidence="7">
    <location>
        <begin position="191"/>
        <end position="213"/>
    </location>
</feature>
<reference evidence="9 10" key="1">
    <citation type="submission" date="2019-07" db="EMBL/GenBank/DDBJ databases">
        <title>Whole genome shotgun sequence of Deinococcus cellulosilyticus NBRC 106333.</title>
        <authorList>
            <person name="Hosoyama A."/>
            <person name="Uohara A."/>
            <person name="Ohji S."/>
            <person name="Ichikawa N."/>
        </authorList>
    </citation>
    <scope>NUCLEOTIDE SEQUENCE [LARGE SCALE GENOMIC DNA]</scope>
    <source>
        <strain evidence="9 10">NBRC 106333</strain>
    </source>
</reference>
<keyword evidence="3" id="KW-1003">Cell membrane</keyword>
<evidence type="ECO:0000259" key="8">
    <source>
        <dbReference type="PROSITE" id="PS50928"/>
    </source>
</evidence>
<evidence type="ECO:0000256" key="3">
    <source>
        <dbReference type="ARBA" id="ARBA00022475"/>
    </source>
</evidence>
<dbReference type="Proteomes" id="UP000321306">
    <property type="component" value="Unassembled WGS sequence"/>
</dbReference>
<dbReference type="AlphaFoldDB" id="A0A511N345"/>
<comment type="similarity">
    <text evidence="7">Belongs to the binding-protein-dependent transport system permease family.</text>
</comment>
<name>A0A511N345_DEIC1</name>
<evidence type="ECO:0000256" key="6">
    <source>
        <dbReference type="ARBA" id="ARBA00023136"/>
    </source>
</evidence>
<organism evidence="9 10">
    <name type="scientific">Deinococcus cellulosilyticus (strain DSM 18568 / NBRC 106333 / KACC 11606 / 5516J-15)</name>
    <dbReference type="NCBI Taxonomy" id="1223518"/>
    <lineage>
        <taxon>Bacteria</taxon>
        <taxon>Thermotogati</taxon>
        <taxon>Deinococcota</taxon>
        <taxon>Deinococci</taxon>
        <taxon>Deinococcales</taxon>
        <taxon>Deinococcaceae</taxon>
        <taxon>Deinococcus</taxon>
    </lineage>
</organism>
<dbReference type="PROSITE" id="PS50928">
    <property type="entry name" value="ABC_TM1"/>
    <property type="match status" value="1"/>
</dbReference>
<keyword evidence="5 7" id="KW-1133">Transmembrane helix</keyword>
<accession>A0A511N345</accession>
<evidence type="ECO:0000313" key="10">
    <source>
        <dbReference type="Proteomes" id="UP000321306"/>
    </source>
</evidence>
<feature type="transmembrane region" description="Helical" evidence="7">
    <location>
        <begin position="82"/>
        <end position="108"/>
    </location>
</feature>
<evidence type="ECO:0000256" key="2">
    <source>
        <dbReference type="ARBA" id="ARBA00022448"/>
    </source>
</evidence>
<evidence type="ECO:0000313" key="9">
    <source>
        <dbReference type="EMBL" id="GEM47273.1"/>
    </source>
</evidence>
<dbReference type="GO" id="GO:0005886">
    <property type="term" value="C:plasma membrane"/>
    <property type="evidence" value="ECO:0007669"/>
    <property type="project" value="UniProtKB-SubCell"/>
</dbReference>
<gene>
    <name evidence="9" type="ORF">DC3_29080</name>
</gene>
<feature type="transmembrane region" description="Helical" evidence="7">
    <location>
        <begin position="270"/>
        <end position="289"/>
    </location>
</feature>
<keyword evidence="2 7" id="KW-0813">Transport</keyword>
<dbReference type="RefSeq" id="WP_146885387.1">
    <property type="nucleotide sequence ID" value="NZ_BJXB01000012.1"/>
</dbReference>
<dbReference type="CDD" id="cd06261">
    <property type="entry name" value="TM_PBP2"/>
    <property type="match status" value="1"/>
</dbReference>